<gene>
    <name evidence="1" type="primary">BcepMu11</name>
    <name evidence="1" type="ORF">BCAS0544</name>
</gene>
<dbReference type="Proteomes" id="UP000001035">
    <property type="component" value="Chromosome 3"/>
</dbReference>
<accession>B4ENU3</accession>
<evidence type="ECO:0000313" key="2">
    <source>
        <dbReference type="Proteomes" id="UP000001035"/>
    </source>
</evidence>
<dbReference type="EMBL" id="AM747722">
    <property type="protein sequence ID" value="CAR57475.1"/>
    <property type="molecule type" value="Genomic_DNA"/>
</dbReference>
<dbReference type="AlphaFoldDB" id="B4ENU3"/>
<keyword evidence="2" id="KW-1185">Reference proteome</keyword>
<protein>
    <submittedName>
        <fullName evidence="1">Hypothetical phage protein</fullName>
    </submittedName>
</protein>
<dbReference type="KEGG" id="bcj:BCAS0544"/>
<proteinExistence type="predicted"/>
<reference evidence="1 2" key="1">
    <citation type="journal article" date="2009" name="J. Bacteriol.">
        <title>The genome of Burkholderia cenocepacia J2315, an epidemic pathogen of cystic fibrosis patients.</title>
        <authorList>
            <person name="Holden M.T."/>
            <person name="Seth-Smith H.M."/>
            <person name="Crossman L.C."/>
            <person name="Sebaihia M."/>
            <person name="Bentley S.D."/>
            <person name="Cerdeno-Tarraga A.M."/>
            <person name="Thomson N.R."/>
            <person name="Bason N."/>
            <person name="Quail M.A."/>
            <person name="Sharp S."/>
            <person name="Cherevach I."/>
            <person name="Churcher C."/>
            <person name="Goodhead I."/>
            <person name="Hauser H."/>
            <person name="Holroyd N."/>
            <person name="Mungall K."/>
            <person name="Scott P."/>
            <person name="Walker D."/>
            <person name="White B."/>
            <person name="Rose H."/>
            <person name="Iversen P."/>
            <person name="Mil-Homens D."/>
            <person name="Rocha E.P."/>
            <person name="Fialho A.M."/>
            <person name="Baldwin A."/>
            <person name="Dowson C."/>
            <person name="Barrell B.G."/>
            <person name="Govan J.R."/>
            <person name="Vandamme P."/>
            <person name="Hart C.A."/>
            <person name="Mahenthiralingam E."/>
            <person name="Parkhill J."/>
        </authorList>
    </citation>
    <scope>NUCLEOTIDE SEQUENCE [LARGE SCALE GENOMIC DNA]</scope>
    <source>
        <strain evidence="2">ATCC BAA-245 / DSM 16553 / LMG 16656 / NCTC 13227 / J2315 / CF5610</strain>
    </source>
</reference>
<name>B4ENU3_BURCJ</name>
<dbReference type="RefSeq" id="WP_012493771.1">
    <property type="nucleotide sequence ID" value="NC_011002.1"/>
</dbReference>
<dbReference type="HOGENOM" id="CLU_2749920_0_0_4"/>
<dbReference type="BioCyc" id="BCEN216591:G1G1V-7543-MONOMER"/>
<evidence type="ECO:0000313" key="1">
    <source>
        <dbReference type="EMBL" id="CAR57475.1"/>
    </source>
</evidence>
<organism evidence="1 2">
    <name type="scientific">Burkholderia cenocepacia (strain ATCC BAA-245 / DSM 16553 / LMG 16656 / NCTC 13227 / J2315 / CF5610)</name>
    <name type="common">Burkholderia cepacia (strain J2315)</name>
    <dbReference type="NCBI Taxonomy" id="216591"/>
    <lineage>
        <taxon>Bacteria</taxon>
        <taxon>Pseudomonadati</taxon>
        <taxon>Pseudomonadota</taxon>
        <taxon>Betaproteobacteria</taxon>
        <taxon>Burkholderiales</taxon>
        <taxon>Burkholderiaceae</taxon>
        <taxon>Burkholderia</taxon>
        <taxon>Burkholderia cepacia complex</taxon>
    </lineage>
</organism>
<sequence>MSANFTTYTACVYPPGDSFNRVVITGLECAEHEVAATAKEYAEKSLRALQAVPAESWRVQILDRAEVTDL</sequence>